<dbReference type="InterPro" id="IPR024079">
    <property type="entry name" value="MetalloPept_cat_dom_sf"/>
</dbReference>
<evidence type="ECO:0000256" key="1">
    <source>
        <dbReference type="ARBA" id="ARBA00001187"/>
    </source>
</evidence>
<evidence type="ECO:0000256" key="2">
    <source>
        <dbReference type="ARBA" id="ARBA00010279"/>
    </source>
</evidence>
<keyword evidence="10" id="KW-0482">Metalloprotease</keyword>
<evidence type="ECO:0000256" key="14">
    <source>
        <dbReference type="PIRSR" id="PIRSR601384-3"/>
    </source>
</evidence>
<evidence type="ECO:0000256" key="10">
    <source>
        <dbReference type="ARBA" id="ARBA00023049"/>
    </source>
</evidence>
<keyword evidence="7 15" id="KW-0732">Signal</keyword>
<feature type="disulfide bond" evidence="14">
    <location>
        <begin position="180"/>
        <end position="248"/>
    </location>
</feature>
<evidence type="ECO:0000256" key="7">
    <source>
        <dbReference type="ARBA" id="ARBA00022729"/>
    </source>
</evidence>
<keyword evidence="4" id="KW-0645">Protease</keyword>
<accession>A0A5C3QBX6</accession>
<dbReference type="EC" id="3.4.24.39" evidence="3"/>
<feature type="binding site" evidence="13">
    <location>
        <position position="304"/>
    </location>
    <ligand>
        <name>Zn(2+)</name>
        <dbReference type="ChEBI" id="CHEBI:29105"/>
        <note>catalytic</note>
    </ligand>
</feature>
<keyword evidence="6 13" id="KW-0479">Metal-binding</keyword>
<dbReference type="GO" id="GO:0046872">
    <property type="term" value="F:metal ion binding"/>
    <property type="evidence" value="ECO:0007669"/>
    <property type="project" value="UniProtKB-KW"/>
</dbReference>
<evidence type="ECO:0000313" key="16">
    <source>
        <dbReference type="EMBL" id="TFK99532.1"/>
    </source>
</evidence>
<evidence type="ECO:0000256" key="12">
    <source>
        <dbReference type="PIRSR" id="PIRSR601384-1"/>
    </source>
</evidence>
<keyword evidence="8" id="KW-0378">Hydrolase</keyword>
<evidence type="ECO:0000256" key="4">
    <source>
        <dbReference type="ARBA" id="ARBA00022670"/>
    </source>
</evidence>
<dbReference type="GO" id="GO:0006508">
    <property type="term" value="P:proteolysis"/>
    <property type="evidence" value="ECO:0007669"/>
    <property type="project" value="UniProtKB-KW"/>
</dbReference>
<organism evidence="16 17">
    <name type="scientific">Pterulicium gracile</name>
    <dbReference type="NCBI Taxonomy" id="1884261"/>
    <lineage>
        <taxon>Eukaryota</taxon>
        <taxon>Fungi</taxon>
        <taxon>Dikarya</taxon>
        <taxon>Basidiomycota</taxon>
        <taxon>Agaricomycotina</taxon>
        <taxon>Agaricomycetes</taxon>
        <taxon>Agaricomycetidae</taxon>
        <taxon>Agaricales</taxon>
        <taxon>Pleurotineae</taxon>
        <taxon>Pterulaceae</taxon>
        <taxon>Pterulicium</taxon>
    </lineage>
</organism>
<keyword evidence="9 13" id="KW-0862">Zinc</keyword>
<reference evidence="16 17" key="1">
    <citation type="journal article" date="2019" name="Nat. Ecol. Evol.">
        <title>Megaphylogeny resolves global patterns of mushroom evolution.</title>
        <authorList>
            <person name="Varga T."/>
            <person name="Krizsan K."/>
            <person name="Foldi C."/>
            <person name="Dima B."/>
            <person name="Sanchez-Garcia M."/>
            <person name="Sanchez-Ramirez S."/>
            <person name="Szollosi G.J."/>
            <person name="Szarkandi J.G."/>
            <person name="Papp V."/>
            <person name="Albert L."/>
            <person name="Andreopoulos W."/>
            <person name="Angelini C."/>
            <person name="Antonin V."/>
            <person name="Barry K.W."/>
            <person name="Bougher N.L."/>
            <person name="Buchanan P."/>
            <person name="Buyck B."/>
            <person name="Bense V."/>
            <person name="Catcheside P."/>
            <person name="Chovatia M."/>
            <person name="Cooper J."/>
            <person name="Damon W."/>
            <person name="Desjardin D."/>
            <person name="Finy P."/>
            <person name="Geml J."/>
            <person name="Haridas S."/>
            <person name="Hughes K."/>
            <person name="Justo A."/>
            <person name="Karasinski D."/>
            <person name="Kautmanova I."/>
            <person name="Kiss B."/>
            <person name="Kocsube S."/>
            <person name="Kotiranta H."/>
            <person name="LaButti K.M."/>
            <person name="Lechner B.E."/>
            <person name="Liimatainen K."/>
            <person name="Lipzen A."/>
            <person name="Lukacs Z."/>
            <person name="Mihaltcheva S."/>
            <person name="Morgado L.N."/>
            <person name="Niskanen T."/>
            <person name="Noordeloos M.E."/>
            <person name="Ohm R.A."/>
            <person name="Ortiz-Santana B."/>
            <person name="Ovrebo C."/>
            <person name="Racz N."/>
            <person name="Riley R."/>
            <person name="Savchenko A."/>
            <person name="Shiryaev A."/>
            <person name="Soop K."/>
            <person name="Spirin V."/>
            <person name="Szebenyi C."/>
            <person name="Tomsovsky M."/>
            <person name="Tulloss R.E."/>
            <person name="Uehling J."/>
            <person name="Grigoriev I.V."/>
            <person name="Vagvolgyi C."/>
            <person name="Papp T."/>
            <person name="Martin F.M."/>
            <person name="Miettinen O."/>
            <person name="Hibbett D.S."/>
            <person name="Nagy L.G."/>
        </authorList>
    </citation>
    <scope>NUCLEOTIDE SEQUENCE [LARGE SCALE GENOMIC DNA]</scope>
    <source>
        <strain evidence="16 17">CBS 309.79</strain>
    </source>
</reference>
<feature type="disulfide bond" evidence="14">
    <location>
        <begin position="255"/>
        <end position="274"/>
    </location>
</feature>
<feature type="chain" id="PRO_5023142939" description="deuterolysin" evidence="15">
    <location>
        <begin position="18"/>
        <end position="344"/>
    </location>
</feature>
<dbReference type="PANTHER" id="PTHR37016">
    <property type="match status" value="1"/>
</dbReference>
<dbReference type="GO" id="GO:0004222">
    <property type="term" value="F:metalloendopeptidase activity"/>
    <property type="evidence" value="ECO:0007669"/>
    <property type="project" value="InterPro"/>
</dbReference>
<evidence type="ECO:0000256" key="9">
    <source>
        <dbReference type="ARBA" id="ARBA00022833"/>
    </source>
</evidence>
<feature type="signal peptide" evidence="15">
    <location>
        <begin position="1"/>
        <end position="17"/>
    </location>
</feature>
<evidence type="ECO:0000256" key="11">
    <source>
        <dbReference type="ARBA" id="ARBA00023145"/>
    </source>
</evidence>
<evidence type="ECO:0000256" key="6">
    <source>
        <dbReference type="ARBA" id="ARBA00022723"/>
    </source>
</evidence>
<dbReference type="PANTHER" id="PTHR37016:SF3">
    <property type="entry name" value="NEUTRAL PROTEASE 2-RELATED"/>
    <property type="match status" value="1"/>
</dbReference>
<dbReference type="InterPro" id="IPR050414">
    <property type="entry name" value="Fungal_M35_metalloproteases"/>
</dbReference>
<keyword evidence="17" id="KW-1185">Reference proteome</keyword>
<keyword evidence="5" id="KW-0165">Cleavage on pair of basic residues</keyword>
<dbReference type="Gene3D" id="3.40.390.10">
    <property type="entry name" value="Collagenase (Catalytic Domain)"/>
    <property type="match status" value="1"/>
</dbReference>
<name>A0A5C3QBX6_9AGAR</name>
<feature type="active site" evidence="12">
    <location>
        <position position="305"/>
    </location>
</feature>
<comment type="similarity">
    <text evidence="2">Belongs to the peptidase M35 family.</text>
</comment>
<dbReference type="AlphaFoldDB" id="A0A5C3QBX6"/>
<evidence type="ECO:0000256" key="8">
    <source>
        <dbReference type="ARBA" id="ARBA00022801"/>
    </source>
</evidence>
<dbReference type="SUPFAM" id="SSF55486">
    <property type="entry name" value="Metalloproteases ('zincins'), catalytic domain"/>
    <property type="match status" value="1"/>
</dbReference>
<evidence type="ECO:0000256" key="13">
    <source>
        <dbReference type="PIRSR" id="PIRSR601384-2"/>
    </source>
</evidence>
<keyword evidence="11" id="KW-0865">Zymogen</keyword>
<comment type="catalytic activity">
    <reaction evidence="1">
        <text>Preferential cleavage of bonds with hydrophobic residues in P1'. Also 3-Asn-|-Gln-4 and 8-Gly-|-Ser-9 bonds in insulin B chain.</text>
        <dbReference type="EC" id="3.4.24.39"/>
    </reaction>
</comment>
<dbReference type="OrthoDB" id="412874at2759"/>
<dbReference type="EMBL" id="ML178833">
    <property type="protein sequence ID" value="TFK99532.1"/>
    <property type="molecule type" value="Genomic_DNA"/>
</dbReference>
<protein>
    <recommendedName>
        <fullName evidence="3">deuterolysin</fullName>
        <ecNumber evidence="3">3.4.24.39</ecNumber>
    </recommendedName>
</protein>
<comment type="cofactor">
    <cofactor evidence="13">
        <name>Zn(2+)</name>
        <dbReference type="ChEBI" id="CHEBI:29105"/>
    </cofactor>
    <text evidence="13">Binds 1 zinc ion per subunit.</text>
</comment>
<dbReference type="STRING" id="1884261.A0A5C3QBX6"/>
<evidence type="ECO:0000256" key="15">
    <source>
        <dbReference type="SAM" id="SignalP"/>
    </source>
</evidence>
<evidence type="ECO:0000256" key="5">
    <source>
        <dbReference type="ARBA" id="ARBA00022685"/>
    </source>
</evidence>
<evidence type="ECO:0000313" key="17">
    <source>
        <dbReference type="Proteomes" id="UP000305067"/>
    </source>
</evidence>
<gene>
    <name evidence="16" type="ORF">BDV98DRAFT_510449</name>
</gene>
<dbReference type="Pfam" id="PF02102">
    <property type="entry name" value="Peptidase_M35"/>
    <property type="match status" value="1"/>
</dbReference>
<proteinExistence type="inferred from homology"/>
<evidence type="ECO:0000256" key="3">
    <source>
        <dbReference type="ARBA" id="ARBA00012431"/>
    </source>
</evidence>
<dbReference type="Proteomes" id="UP000305067">
    <property type="component" value="Unassembled WGS sequence"/>
</dbReference>
<dbReference type="Gene3D" id="2.60.40.2970">
    <property type="match status" value="1"/>
</dbReference>
<dbReference type="InterPro" id="IPR001384">
    <property type="entry name" value="Peptidase_M35"/>
</dbReference>
<sequence length="344" mass="37433">MKLLALFALLSPVLSLAAVVSTSHSDATSKLAVEITSTKGPIVHSVDDLILVSTVTNHGEHPIKVVKYGGIVDDRQTESFIVRRGDQDIRFTGIHLLLTYDDEALYTSIAPGQSITTQHRVASSYDFQSVGAGEFTFIPIVRLSPGEHIEPLDASSTITVTVTDNVSTPQLEKRAAVSACTTNTTRQEILTAAYHESKMLAAEASRHVTFNPTGPLFTSYFKNNVPTTVSTIFTGVADEYVNARLISCADPFLMCRDNEVVAYTDVVTSNSYFCPKFFDQLPPHRLCSGSPVHEKNIRAAIVLHELTLVTSCSGARALSAPEQLVNGDNYNCFATEVYVRNNCP</sequence>